<sequence length="156" mass="16799">MKYRIILVAIISSLAIKAKGQSAGQLEAGVRIGLPLGPTARYYISDKFAAEAIVGLYNRTVSLTALGEFHFDLSALTTEGFGWYAGGGAHLGNRQIDGRNKFLAGIDGIAGANYNFPTIPLNISLDWKPAIHFTTSSELADFGLSARYRFGGKKRD</sequence>
<organism evidence="1 2">
    <name type="scientific">Chitinophaga horti</name>
    <dbReference type="NCBI Taxonomy" id="2920382"/>
    <lineage>
        <taxon>Bacteria</taxon>
        <taxon>Pseudomonadati</taxon>
        <taxon>Bacteroidota</taxon>
        <taxon>Chitinophagia</taxon>
        <taxon>Chitinophagales</taxon>
        <taxon>Chitinophagaceae</taxon>
        <taxon>Chitinophaga</taxon>
    </lineage>
</organism>
<dbReference type="Proteomes" id="UP001162741">
    <property type="component" value="Chromosome"/>
</dbReference>
<dbReference type="InterPro" id="IPR011250">
    <property type="entry name" value="OMP/PagP_B-barrel"/>
</dbReference>
<reference evidence="1" key="1">
    <citation type="submission" date="2022-10" db="EMBL/GenBank/DDBJ databases">
        <title>Chitinophaga sp. nov., isolated from soil.</title>
        <authorList>
            <person name="Jeon C.O."/>
        </authorList>
    </citation>
    <scope>NUCLEOTIDE SEQUENCE</scope>
    <source>
        <strain evidence="1">R8</strain>
    </source>
</reference>
<gene>
    <name evidence="1" type="ORF">MKQ68_04200</name>
</gene>
<dbReference type="EMBL" id="CP107006">
    <property type="protein sequence ID" value="UYQ94293.1"/>
    <property type="molecule type" value="Genomic_DNA"/>
</dbReference>
<protein>
    <recommendedName>
        <fullName evidence="3">Outer membrane protein beta-barrel domain-containing protein</fullName>
    </recommendedName>
</protein>
<name>A0ABY6J3Q0_9BACT</name>
<dbReference type="RefSeq" id="WP_244841473.1">
    <property type="nucleotide sequence ID" value="NZ_CP107006.1"/>
</dbReference>
<evidence type="ECO:0000313" key="2">
    <source>
        <dbReference type="Proteomes" id="UP001162741"/>
    </source>
</evidence>
<evidence type="ECO:0008006" key="3">
    <source>
        <dbReference type="Google" id="ProtNLM"/>
    </source>
</evidence>
<accession>A0ABY6J3Q0</accession>
<dbReference type="SUPFAM" id="SSF56925">
    <property type="entry name" value="OMPA-like"/>
    <property type="match status" value="1"/>
</dbReference>
<evidence type="ECO:0000313" key="1">
    <source>
        <dbReference type="EMBL" id="UYQ94293.1"/>
    </source>
</evidence>
<proteinExistence type="predicted"/>
<keyword evidence="2" id="KW-1185">Reference proteome</keyword>